<dbReference type="EMBL" id="FNFO01000002">
    <property type="protein sequence ID" value="SDK27439.1"/>
    <property type="molecule type" value="Genomic_DNA"/>
</dbReference>
<sequence>MKTLRTLAAAIGLLLTGYAAEAQVSNWYGVDLGRIGYRPFHVETNLYKYYAYGYGEYEPGDTLKVGTIDMSFEIFNKHTYFFTDLSILPNAIINPSPGKGYDMAEAFPTRLAFGTPLGNYINVYVGGQWMYSVIESFEGNNPSNGYPLIVGGNQRGAGAHFITGYRGFHLRYSYMYDWIRRTKRAYKGIAQTHEFSLAVSPFKGSPIGFITRAGFRSREMEGGLMNPPKKYNDASSEMPILVPKFRSNDYFISFGIYIEGLVSGTSRGIAKSAYELNKDVNRTEKGYEYNSYENHNLKKP</sequence>
<reference evidence="2 3" key="1">
    <citation type="submission" date="2016-10" db="EMBL/GenBank/DDBJ databases">
        <authorList>
            <person name="de Groot N.N."/>
        </authorList>
    </citation>
    <scope>NUCLEOTIDE SEQUENCE [LARGE SCALE GENOMIC DNA]</scope>
    <source>
        <strain evidence="2 3">DSM 25186</strain>
    </source>
</reference>
<evidence type="ECO:0000256" key="1">
    <source>
        <dbReference type="SAM" id="SignalP"/>
    </source>
</evidence>
<protein>
    <recommendedName>
        <fullName evidence="4">Exopolysaccharide biosynthesis protein YbjH</fullName>
    </recommendedName>
</protein>
<dbReference type="Proteomes" id="UP000198510">
    <property type="component" value="Unassembled WGS sequence"/>
</dbReference>
<feature type="signal peptide" evidence="1">
    <location>
        <begin position="1"/>
        <end position="22"/>
    </location>
</feature>
<dbReference type="AlphaFoldDB" id="A0A1G9AJA7"/>
<name>A0A1G9AJA7_9BACT</name>
<keyword evidence="3" id="KW-1185">Reference proteome</keyword>
<dbReference type="OrthoDB" id="5141876at2"/>
<evidence type="ECO:0000313" key="3">
    <source>
        <dbReference type="Proteomes" id="UP000198510"/>
    </source>
</evidence>
<dbReference type="RefSeq" id="WP_089679879.1">
    <property type="nucleotide sequence ID" value="NZ_FNFO01000002.1"/>
</dbReference>
<accession>A0A1G9AJA7</accession>
<proteinExistence type="predicted"/>
<organism evidence="2 3">
    <name type="scientific">Catalinimonas alkaloidigena</name>
    <dbReference type="NCBI Taxonomy" id="1075417"/>
    <lineage>
        <taxon>Bacteria</taxon>
        <taxon>Pseudomonadati</taxon>
        <taxon>Bacteroidota</taxon>
        <taxon>Cytophagia</taxon>
        <taxon>Cytophagales</taxon>
        <taxon>Catalimonadaceae</taxon>
        <taxon>Catalinimonas</taxon>
    </lineage>
</organism>
<keyword evidence="1" id="KW-0732">Signal</keyword>
<gene>
    <name evidence="2" type="ORF">SAMN05421823_102322</name>
</gene>
<evidence type="ECO:0000313" key="2">
    <source>
        <dbReference type="EMBL" id="SDK27439.1"/>
    </source>
</evidence>
<evidence type="ECO:0008006" key="4">
    <source>
        <dbReference type="Google" id="ProtNLM"/>
    </source>
</evidence>
<feature type="chain" id="PRO_5011546436" description="Exopolysaccharide biosynthesis protein YbjH" evidence="1">
    <location>
        <begin position="23"/>
        <end position="300"/>
    </location>
</feature>